<name>A0A0N8WG11_9FLAO</name>
<dbReference type="STRING" id="346185.AAY42_10175"/>
<evidence type="ECO:0000313" key="1">
    <source>
        <dbReference type="EMBL" id="KQC30203.1"/>
    </source>
</evidence>
<dbReference type="AlphaFoldDB" id="A0A0N8WG11"/>
<protein>
    <submittedName>
        <fullName evidence="1">Uncharacterized protein</fullName>
    </submittedName>
</protein>
<accession>A0A0N8WG11</accession>
<proteinExistence type="predicted"/>
<sequence>MSEAEIKKRADSMKNYLFNSVEGYANPHFEKIYNYTMKLYELIEKPKTNERQRPVPVTASE</sequence>
<comment type="caution">
    <text evidence="1">The sequence shown here is derived from an EMBL/GenBank/DDBJ whole genome shotgun (WGS) entry which is preliminary data.</text>
</comment>
<evidence type="ECO:0000313" key="2">
    <source>
        <dbReference type="Proteomes" id="UP000050827"/>
    </source>
</evidence>
<gene>
    <name evidence="1" type="ORF">AAY42_10175</name>
</gene>
<keyword evidence="2" id="KW-1185">Reference proteome</keyword>
<dbReference type="Proteomes" id="UP000050827">
    <property type="component" value="Unassembled WGS sequence"/>
</dbReference>
<dbReference type="EMBL" id="LCTZ01000002">
    <property type="protein sequence ID" value="KQC30203.1"/>
    <property type="molecule type" value="Genomic_DNA"/>
</dbReference>
<reference evidence="1 2" key="1">
    <citation type="submission" date="2015-04" db="EMBL/GenBank/DDBJ databases">
        <title>Complete genome of flavobacterium.</title>
        <authorList>
            <person name="Kwon Y.M."/>
            <person name="Kim S.-J."/>
        </authorList>
    </citation>
    <scope>NUCLEOTIDE SEQUENCE [LARGE SCALE GENOMIC DNA]</scope>
    <source>
        <strain evidence="1 2">DK169</strain>
    </source>
</reference>
<organism evidence="1 2">
    <name type="scientific">Flagellimonas eckloniae</name>
    <dbReference type="NCBI Taxonomy" id="346185"/>
    <lineage>
        <taxon>Bacteria</taxon>
        <taxon>Pseudomonadati</taxon>
        <taxon>Bacteroidota</taxon>
        <taxon>Flavobacteriia</taxon>
        <taxon>Flavobacteriales</taxon>
        <taxon>Flavobacteriaceae</taxon>
        <taxon>Flagellimonas</taxon>
    </lineage>
</organism>
<dbReference type="RefSeq" id="WP_055394820.1">
    <property type="nucleotide sequence ID" value="NZ_LCTZ01000002.1"/>
</dbReference>